<dbReference type="RefSeq" id="WP_186857685.1">
    <property type="nucleotide sequence ID" value="NZ_JACOON010000003.1"/>
</dbReference>
<dbReference type="SUPFAM" id="SSF63817">
    <property type="entry name" value="Sortase"/>
    <property type="match status" value="1"/>
</dbReference>
<dbReference type="InterPro" id="IPR005754">
    <property type="entry name" value="Sortase"/>
</dbReference>
<proteinExistence type="predicted"/>
<keyword evidence="2" id="KW-0472">Membrane</keyword>
<keyword evidence="2" id="KW-1133">Transmembrane helix</keyword>
<name>A0ABR7EGB9_9FIRM</name>
<dbReference type="InterPro" id="IPR023365">
    <property type="entry name" value="Sortase_dom-sf"/>
</dbReference>
<comment type="caution">
    <text evidence="3">The sequence shown here is derived from an EMBL/GenBank/DDBJ whole genome shotgun (WGS) entry which is preliminary data.</text>
</comment>
<keyword evidence="1" id="KW-0378">Hydrolase</keyword>
<dbReference type="Proteomes" id="UP000606889">
    <property type="component" value="Unassembled WGS sequence"/>
</dbReference>
<evidence type="ECO:0000313" key="3">
    <source>
        <dbReference type="EMBL" id="MBC5648184.1"/>
    </source>
</evidence>
<reference evidence="3 4" key="1">
    <citation type="submission" date="2020-08" db="EMBL/GenBank/DDBJ databases">
        <title>Genome public.</title>
        <authorList>
            <person name="Liu C."/>
            <person name="Sun Q."/>
        </authorList>
    </citation>
    <scope>NUCLEOTIDE SEQUENCE [LARGE SCALE GENOMIC DNA]</scope>
    <source>
        <strain evidence="3 4">NSJ-35</strain>
    </source>
</reference>
<accession>A0ABR7EGB9</accession>
<gene>
    <name evidence="3" type="ORF">H8S18_07525</name>
</gene>
<evidence type="ECO:0000256" key="2">
    <source>
        <dbReference type="SAM" id="Phobius"/>
    </source>
</evidence>
<keyword evidence="2" id="KW-0812">Transmembrane</keyword>
<organism evidence="3 4">
    <name type="scientific">Christensenella tenuis</name>
    <dbReference type="NCBI Taxonomy" id="2763033"/>
    <lineage>
        <taxon>Bacteria</taxon>
        <taxon>Bacillati</taxon>
        <taxon>Bacillota</taxon>
        <taxon>Clostridia</taxon>
        <taxon>Christensenellales</taxon>
        <taxon>Christensenellaceae</taxon>
        <taxon>Christensenella</taxon>
    </lineage>
</organism>
<keyword evidence="4" id="KW-1185">Reference proteome</keyword>
<feature type="transmembrane region" description="Helical" evidence="2">
    <location>
        <begin position="7"/>
        <end position="25"/>
    </location>
</feature>
<protein>
    <submittedName>
        <fullName evidence="3">Class D sortase</fullName>
    </submittedName>
</protein>
<evidence type="ECO:0000313" key="4">
    <source>
        <dbReference type="Proteomes" id="UP000606889"/>
    </source>
</evidence>
<dbReference type="CDD" id="cd05828">
    <property type="entry name" value="Sortase_D_1"/>
    <property type="match status" value="1"/>
</dbReference>
<evidence type="ECO:0000256" key="1">
    <source>
        <dbReference type="ARBA" id="ARBA00022801"/>
    </source>
</evidence>
<dbReference type="InterPro" id="IPR041999">
    <property type="entry name" value="Sortase_D_1"/>
</dbReference>
<sequence>MKRVWKAIAAVGIGMFTVWLFTAPFCTQKSRETDIPLLTLFTIEERREGAVLSSSEVAEIQEDTNTNRSRKQKEQKEEIIGTIYIREQGFEVRNDVESHTLKESIGWLPGSALPPERGSCVLMGHRNTQFRILENIEIGEKLIFESKDTRYAYEVTDIQILESDSALRFYAADSSKLVLVTCYPFYYSGNAPQKYVVTAELS</sequence>
<dbReference type="Pfam" id="PF04203">
    <property type="entry name" value="Sortase"/>
    <property type="match status" value="1"/>
</dbReference>
<dbReference type="EMBL" id="JACOON010000003">
    <property type="protein sequence ID" value="MBC5648184.1"/>
    <property type="molecule type" value="Genomic_DNA"/>
</dbReference>
<dbReference type="Gene3D" id="2.40.260.10">
    <property type="entry name" value="Sortase"/>
    <property type="match status" value="1"/>
</dbReference>
<dbReference type="NCBIfam" id="TIGR01076">
    <property type="entry name" value="sortase_fam"/>
    <property type="match status" value="1"/>
</dbReference>